<protein>
    <submittedName>
        <fullName evidence="2">Uncharacterized protein</fullName>
    </submittedName>
</protein>
<organism evidence="2 3">
    <name type="scientific">Pleuronectes platessa</name>
    <name type="common">European plaice</name>
    <dbReference type="NCBI Taxonomy" id="8262"/>
    <lineage>
        <taxon>Eukaryota</taxon>
        <taxon>Metazoa</taxon>
        <taxon>Chordata</taxon>
        <taxon>Craniata</taxon>
        <taxon>Vertebrata</taxon>
        <taxon>Euteleostomi</taxon>
        <taxon>Actinopterygii</taxon>
        <taxon>Neopterygii</taxon>
        <taxon>Teleostei</taxon>
        <taxon>Neoteleostei</taxon>
        <taxon>Acanthomorphata</taxon>
        <taxon>Carangaria</taxon>
        <taxon>Pleuronectiformes</taxon>
        <taxon>Pleuronectoidei</taxon>
        <taxon>Pleuronectidae</taxon>
        <taxon>Pleuronectes</taxon>
    </lineage>
</organism>
<evidence type="ECO:0000313" key="2">
    <source>
        <dbReference type="EMBL" id="CAB1439580.1"/>
    </source>
</evidence>
<reference evidence="2" key="1">
    <citation type="submission" date="2020-03" db="EMBL/GenBank/DDBJ databases">
        <authorList>
            <person name="Weist P."/>
        </authorList>
    </citation>
    <scope>NUCLEOTIDE SEQUENCE</scope>
</reference>
<proteinExistence type="predicted"/>
<feature type="region of interest" description="Disordered" evidence="1">
    <location>
        <begin position="91"/>
        <end position="140"/>
    </location>
</feature>
<keyword evidence="3" id="KW-1185">Reference proteome</keyword>
<sequence length="159" mass="17537">MRTGDGGGTGTFPLTLWNNLPEDISVGEFRRQRGAWPAEGAALELGAHSVETIDLSFITRSQICRFNEVRLFYPELKLMLLLVLFKPERQSHLPPPEAAAEGVISRRRRQEEKESGGGKDRDCDGLIAADRSESGSGATQVRRGDLLEVLSVLRCNDSL</sequence>
<evidence type="ECO:0000256" key="1">
    <source>
        <dbReference type="SAM" id="MobiDB-lite"/>
    </source>
</evidence>
<evidence type="ECO:0000313" key="3">
    <source>
        <dbReference type="Proteomes" id="UP001153269"/>
    </source>
</evidence>
<name>A0A9N7YPH5_PLEPL</name>
<accession>A0A9N7YPH5</accession>
<dbReference type="EMBL" id="CADEAL010002304">
    <property type="protein sequence ID" value="CAB1439580.1"/>
    <property type="molecule type" value="Genomic_DNA"/>
</dbReference>
<feature type="compositionally biased region" description="Basic and acidic residues" evidence="1">
    <location>
        <begin position="109"/>
        <end position="124"/>
    </location>
</feature>
<dbReference type="Proteomes" id="UP001153269">
    <property type="component" value="Unassembled WGS sequence"/>
</dbReference>
<comment type="caution">
    <text evidence="2">The sequence shown here is derived from an EMBL/GenBank/DDBJ whole genome shotgun (WGS) entry which is preliminary data.</text>
</comment>
<dbReference type="AlphaFoldDB" id="A0A9N7YPH5"/>
<gene>
    <name evidence="2" type="ORF">PLEPLA_LOCUS27362</name>
</gene>